<dbReference type="SUPFAM" id="SSF47413">
    <property type="entry name" value="lambda repressor-like DNA-binding domains"/>
    <property type="match status" value="1"/>
</dbReference>
<dbReference type="Proteomes" id="UP001271890">
    <property type="component" value="Unassembled WGS sequence"/>
</dbReference>
<sequence length="77" mass="8560">MSNDLLRWKKQSSQEDWQRLAQLAGTSAGYLNQIAYGNRRASPAIAERIETASGQFFSTTPVKKELLVFAQVKTNAA</sequence>
<dbReference type="InterPro" id="IPR010982">
    <property type="entry name" value="Lambda_DNA-bd_dom_sf"/>
</dbReference>
<organism evidence="1 2">
    <name type="scientific">Xenorhabdus santafensis</name>
    <dbReference type="NCBI Taxonomy" id="2582833"/>
    <lineage>
        <taxon>Bacteria</taxon>
        <taxon>Pseudomonadati</taxon>
        <taxon>Pseudomonadota</taxon>
        <taxon>Gammaproteobacteria</taxon>
        <taxon>Enterobacterales</taxon>
        <taxon>Morganellaceae</taxon>
        <taxon>Xenorhabdus</taxon>
    </lineage>
</organism>
<evidence type="ECO:0000313" key="2">
    <source>
        <dbReference type="Proteomes" id="UP001271890"/>
    </source>
</evidence>
<comment type="caution">
    <text evidence="1">The sequence shown here is derived from an EMBL/GenBank/DDBJ whole genome shotgun (WGS) entry which is preliminary data.</text>
</comment>
<dbReference type="EMBL" id="VCDN01000100">
    <property type="protein sequence ID" value="MDX7989172.1"/>
    <property type="molecule type" value="Genomic_DNA"/>
</dbReference>
<proteinExistence type="predicted"/>
<gene>
    <name evidence="1" type="ORF">FE392_17965</name>
</gene>
<dbReference type="RefSeq" id="WP_319931542.1">
    <property type="nucleotide sequence ID" value="NZ_VCDN01000100.1"/>
</dbReference>
<name>A0ABU4SEF9_9GAMM</name>
<accession>A0ABU4SEF9</accession>
<protein>
    <submittedName>
        <fullName evidence="1">Helix-turn-helix domain-containing protein</fullName>
    </submittedName>
</protein>
<keyword evidence="2" id="KW-1185">Reference proteome</keyword>
<reference evidence="2" key="1">
    <citation type="journal article" date="2024" name="Toxins">
        <title>Genome Sequence Analysis of Native Xenorhabdus Strains Isolated from Entomopathogenic Nematodes in Argentina.</title>
        <authorList>
            <person name="Palma L."/>
            <person name="Frizzo L."/>
            <person name="Kaiser S."/>
            <person name="Berry C."/>
            <person name="Caballero P."/>
            <person name="Bode H.B."/>
            <person name="Del Valle E.E."/>
        </authorList>
    </citation>
    <scope>NUCLEOTIDE SEQUENCE [LARGE SCALE GENOMIC DNA]</scope>
    <source>
        <strain evidence="2">12</strain>
    </source>
</reference>
<evidence type="ECO:0000313" key="1">
    <source>
        <dbReference type="EMBL" id="MDX7989172.1"/>
    </source>
</evidence>